<comment type="pathway">
    <text evidence="1">Carbohydrate degradation; glycolysis; D-glyceraldehyde 3-phosphate and glycerone phosphate from D-glucose: step 1/4.</text>
</comment>
<dbReference type="PROSITE" id="PS51748">
    <property type="entry name" value="HEXOKINASE_2"/>
    <property type="match status" value="1"/>
</dbReference>
<keyword evidence="16" id="KW-1185">Reference proteome</keyword>
<dbReference type="GO" id="GO:0004340">
    <property type="term" value="F:glucokinase activity"/>
    <property type="evidence" value="ECO:0007669"/>
    <property type="project" value="TreeGrafter"/>
</dbReference>
<dbReference type="PROSITE" id="PS00378">
    <property type="entry name" value="HEXOKINASE_1"/>
    <property type="match status" value="1"/>
</dbReference>
<dbReference type="Gene3D" id="3.40.367.20">
    <property type="match status" value="1"/>
</dbReference>
<dbReference type="InterPro" id="IPR022672">
    <property type="entry name" value="Hexokinase_N"/>
</dbReference>
<dbReference type="STRING" id="299467.A0A443S9G6"/>
<dbReference type="GO" id="GO:0008865">
    <property type="term" value="F:fructokinase activity"/>
    <property type="evidence" value="ECO:0007669"/>
    <property type="project" value="TreeGrafter"/>
</dbReference>
<name>A0A443S9G6_9ACAR</name>
<dbReference type="EC" id="2.7.1.-" evidence="12"/>
<dbReference type="GO" id="GO:0006096">
    <property type="term" value="P:glycolytic process"/>
    <property type="evidence" value="ECO:0007669"/>
    <property type="project" value="UniProtKB-UniPathway"/>
</dbReference>
<comment type="caution">
    <text evidence="15">The sequence shown here is derived from an EMBL/GenBank/DDBJ whole genome shotgun (WGS) entry which is preliminary data.</text>
</comment>
<dbReference type="VEuPathDB" id="VectorBase:LDEU007867"/>
<dbReference type="PRINTS" id="PR00475">
    <property type="entry name" value="HEXOKINASE"/>
</dbReference>
<dbReference type="GO" id="GO:0005829">
    <property type="term" value="C:cytosol"/>
    <property type="evidence" value="ECO:0007669"/>
    <property type="project" value="TreeGrafter"/>
</dbReference>
<keyword evidence="8 12" id="KW-0324">Glycolysis</keyword>
<evidence type="ECO:0000256" key="10">
    <source>
        <dbReference type="ARBA" id="ARBA00047905"/>
    </source>
</evidence>
<evidence type="ECO:0000259" key="13">
    <source>
        <dbReference type="Pfam" id="PF00349"/>
    </source>
</evidence>
<dbReference type="SUPFAM" id="SSF53067">
    <property type="entry name" value="Actin-like ATPase domain"/>
    <property type="match status" value="2"/>
</dbReference>
<feature type="domain" description="Hexokinase N-terminal" evidence="13">
    <location>
        <begin position="12"/>
        <end position="206"/>
    </location>
</feature>
<keyword evidence="6 12" id="KW-0418">Kinase</keyword>
<evidence type="ECO:0000256" key="6">
    <source>
        <dbReference type="ARBA" id="ARBA00022777"/>
    </source>
</evidence>
<comment type="pathway">
    <text evidence="2">Carbohydrate metabolism; hexose metabolism.</text>
</comment>
<comment type="catalytic activity">
    <reaction evidence="9">
        <text>a D-hexose + ATP = a D-hexose 6-phosphate + ADP + H(+)</text>
        <dbReference type="Rhea" id="RHEA:22740"/>
        <dbReference type="ChEBI" id="CHEBI:4194"/>
        <dbReference type="ChEBI" id="CHEBI:15378"/>
        <dbReference type="ChEBI" id="CHEBI:30616"/>
        <dbReference type="ChEBI" id="CHEBI:229467"/>
        <dbReference type="ChEBI" id="CHEBI:456216"/>
        <dbReference type="EC" id="2.7.1.1"/>
    </reaction>
    <physiologicalReaction direction="left-to-right" evidence="9">
        <dbReference type="Rhea" id="RHEA:22741"/>
    </physiologicalReaction>
</comment>
<comment type="similarity">
    <text evidence="3 12">Belongs to the hexokinase family.</text>
</comment>
<evidence type="ECO:0000256" key="9">
    <source>
        <dbReference type="ARBA" id="ARBA00044613"/>
    </source>
</evidence>
<dbReference type="UniPathway" id="UPA00242"/>
<dbReference type="InterPro" id="IPR043129">
    <property type="entry name" value="ATPase_NBD"/>
</dbReference>
<dbReference type="OrthoDB" id="419537at2759"/>
<evidence type="ECO:0000259" key="14">
    <source>
        <dbReference type="Pfam" id="PF03727"/>
    </source>
</evidence>
<dbReference type="Pfam" id="PF03727">
    <property type="entry name" value="Hexokinase_2"/>
    <property type="match status" value="1"/>
</dbReference>
<evidence type="ECO:0000256" key="8">
    <source>
        <dbReference type="ARBA" id="ARBA00023152"/>
    </source>
</evidence>
<comment type="catalytic activity">
    <reaction evidence="10">
        <text>D-fructose + ATP = D-fructose 6-phosphate + ADP + H(+)</text>
        <dbReference type="Rhea" id="RHEA:16125"/>
        <dbReference type="ChEBI" id="CHEBI:15378"/>
        <dbReference type="ChEBI" id="CHEBI:30616"/>
        <dbReference type="ChEBI" id="CHEBI:37721"/>
        <dbReference type="ChEBI" id="CHEBI:61527"/>
        <dbReference type="ChEBI" id="CHEBI:456216"/>
        <dbReference type="EC" id="2.7.1.1"/>
    </reaction>
    <physiologicalReaction direction="left-to-right" evidence="10">
        <dbReference type="Rhea" id="RHEA:16126"/>
    </physiologicalReaction>
</comment>
<evidence type="ECO:0000256" key="3">
    <source>
        <dbReference type="ARBA" id="ARBA00009225"/>
    </source>
</evidence>
<comment type="catalytic activity">
    <reaction evidence="11">
        <text>D-glucose + ATP = D-glucose 6-phosphate + ADP + H(+)</text>
        <dbReference type="Rhea" id="RHEA:17825"/>
        <dbReference type="ChEBI" id="CHEBI:4167"/>
        <dbReference type="ChEBI" id="CHEBI:15378"/>
        <dbReference type="ChEBI" id="CHEBI:30616"/>
        <dbReference type="ChEBI" id="CHEBI:61548"/>
        <dbReference type="ChEBI" id="CHEBI:456216"/>
        <dbReference type="EC" id="2.7.1.1"/>
    </reaction>
    <physiologicalReaction direction="left-to-right" evidence="11">
        <dbReference type="Rhea" id="RHEA:17826"/>
    </physiologicalReaction>
</comment>
<dbReference type="GO" id="GO:0005524">
    <property type="term" value="F:ATP binding"/>
    <property type="evidence" value="ECO:0007669"/>
    <property type="project" value="UniProtKB-UniRule"/>
</dbReference>
<dbReference type="EMBL" id="NCKV01005268">
    <property type="protein sequence ID" value="RWS24173.1"/>
    <property type="molecule type" value="Genomic_DNA"/>
</dbReference>
<dbReference type="GO" id="GO:0006006">
    <property type="term" value="P:glucose metabolic process"/>
    <property type="evidence" value="ECO:0007669"/>
    <property type="project" value="TreeGrafter"/>
</dbReference>
<reference evidence="15 16" key="1">
    <citation type="journal article" date="2018" name="Gigascience">
        <title>Genomes of trombidid mites reveal novel predicted allergens and laterally-transferred genes associated with secondary metabolism.</title>
        <authorList>
            <person name="Dong X."/>
            <person name="Chaisiri K."/>
            <person name="Xia D."/>
            <person name="Armstrong S.D."/>
            <person name="Fang Y."/>
            <person name="Donnelly M.J."/>
            <person name="Kadowaki T."/>
            <person name="McGarry J.W."/>
            <person name="Darby A.C."/>
            <person name="Makepeace B.L."/>
        </authorList>
    </citation>
    <scope>NUCLEOTIDE SEQUENCE [LARGE SCALE GENOMIC DNA]</scope>
    <source>
        <strain evidence="15">UoL-UT</strain>
    </source>
</reference>
<dbReference type="FunFam" id="3.30.420.40:FF:000095">
    <property type="entry name" value="Phosphotransferase"/>
    <property type="match status" value="1"/>
</dbReference>
<dbReference type="Pfam" id="PF00349">
    <property type="entry name" value="Hexokinase_1"/>
    <property type="match status" value="1"/>
</dbReference>
<dbReference type="PANTHER" id="PTHR19443">
    <property type="entry name" value="HEXOKINASE"/>
    <property type="match status" value="1"/>
</dbReference>
<accession>A0A443S9G6</accession>
<protein>
    <recommendedName>
        <fullName evidence="12">Phosphotransferase</fullName>
        <ecNumber evidence="12">2.7.1.-</ecNumber>
    </recommendedName>
</protein>
<dbReference type="InterPro" id="IPR019807">
    <property type="entry name" value="Hexokinase_BS"/>
</dbReference>
<keyword evidence="4 12" id="KW-0808">Transferase</keyword>
<evidence type="ECO:0000313" key="15">
    <source>
        <dbReference type="EMBL" id="RWS24173.1"/>
    </source>
</evidence>
<dbReference type="AlphaFoldDB" id="A0A443S9G6"/>
<evidence type="ECO:0000256" key="11">
    <source>
        <dbReference type="ARBA" id="ARBA00048160"/>
    </source>
</evidence>
<proteinExistence type="inferred from homology"/>
<sequence>MATIDKERFDKADELTKCFIIEETKLRETKTKLNSAFEVGLRDEQNAVVKMLITYVRSLPTGEETGPFLALDLGGTNFRVLLITLEGVKATQINKTYAIERELRTGEGIKLFDHIATCLFEFIESSNIKAPRLPLGFTFSFPCRQLGLTTAELIRWTKGFEASGVVNEDIVKLLRQAILRQQSKSRVFVDVVAVINDTTGSLMSCAHSNNKCAAGLIVGTGFNMCYLERLEKIDKWTTNYTEPKQVVINTEMGAFGEGNVLESIINKWDKEVDKNSLNPQKQLFEKLVSGMYMGEIAKEVLVTLCNEKLVFKGQLPKVLNEKWSFGAKNVSKVDGLANNDINKMKKIFGEVDETDVAIIRMVCSRISTRSAHLAAVACSTILERMERTFCVIAYDGSVIRLHPTFKETMRAMISKLTDEKYKFDLMLSEDGSGKGAAIVAAVVYKEKRPVLIKRGRKVYELSVFRRYAVN</sequence>
<dbReference type="Gene3D" id="3.30.420.40">
    <property type="match status" value="1"/>
</dbReference>
<evidence type="ECO:0000313" key="16">
    <source>
        <dbReference type="Proteomes" id="UP000288716"/>
    </source>
</evidence>
<keyword evidence="7 12" id="KW-0067">ATP-binding</keyword>
<dbReference type="PANTHER" id="PTHR19443:SF16">
    <property type="entry name" value="HEXOKINASE TYPE 1-RELATED"/>
    <property type="match status" value="1"/>
</dbReference>
<dbReference type="InterPro" id="IPR022673">
    <property type="entry name" value="Hexokinase_C"/>
</dbReference>
<dbReference type="UniPathway" id="UPA00109">
    <property type="reaction ID" value="UER00180"/>
</dbReference>
<dbReference type="CDD" id="cd24019">
    <property type="entry name" value="ASKHA_NBD_HK_meta"/>
    <property type="match status" value="1"/>
</dbReference>
<evidence type="ECO:0000256" key="1">
    <source>
        <dbReference type="ARBA" id="ARBA00004888"/>
    </source>
</evidence>
<evidence type="ECO:0000256" key="12">
    <source>
        <dbReference type="RuleBase" id="RU362007"/>
    </source>
</evidence>
<dbReference type="GO" id="GO:0005536">
    <property type="term" value="F:D-glucose binding"/>
    <property type="evidence" value="ECO:0007669"/>
    <property type="project" value="InterPro"/>
</dbReference>
<gene>
    <name evidence="15" type="ORF">B4U80_01311</name>
</gene>
<dbReference type="Proteomes" id="UP000288716">
    <property type="component" value="Unassembled WGS sequence"/>
</dbReference>
<evidence type="ECO:0000256" key="5">
    <source>
        <dbReference type="ARBA" id="ARBA00022741"/>
    </source>
</evidence>
<keyword evidence="5 12" id="KW-0547">Nucleotide-binding</keyword>
<feature type="domain" description="Hexokinase C-terminal" evidence="14">
    <location>
        <begin position="214"/>
        <end position="442"/>
    </location>
</feature>
<evidence type="ECO:0000256" key="7">
    <source>
        <dbReference type="ARBA" id="ARBA00022840"/>
    </source>
</evidence>
<organism evidence="15 16">
    <name type="scientific">Leptotrombidium deliense</name>
    <dbReference type="NCBI Taxonomy" id="299467"/>
    <lineage>
        <taxon>Eukaryota</taxon>
        <taxon>Metazoa</taxon>
        <taxon>Ecdysozoa</taxon>
        <taxon>Arthropoda</taxon>
        <taxon>Chelicerata</taxon>
        <taxon>Arachnida</taxon>
        <taxon>Acari</taxon>
        <taxon>Acariformes</taxon>
        <taxon>Trombidiformes</taxon>
        <taxon>Prostigmata</taxon>
        <taxon>Anystina</taxon>
        <taxon>Parasitengona</taxon>
        <taxon>Trombiculoidea</taxon>
        <taxon>Trombiculidae</taxon>
        <taxon>Leptotrombidium</taxon>
    </lineage>
</organism>
<dbReference type="GO" id="GO:0005739">
    <property type="term" value="C:mitochondrion"/>
    <property type="evidence" value="ECO:0007669"/>
    <property type="project" value="TreeGrafter"/>
</dbReference>
<dbReference type="GO" id="GO:0001678">
    <property type="term" value="P:intracellular glucose homeostasis"/>
    <property type="evidence" value="ECO:0007669"/>
    <property type="project" value="InterPro"/>
</dbReference>
<evidence type="ECO:0000256" key="4">
    <source>
        <dbReference type="ARBA" id="ARBA00022679"/>
    </source>
</evidence>
<dbReference type="InterPro" id="IPR001312">
    <property type="entry name" value="Hexokinase"/>
</dbReference>
<evidence type="ECO:0000256" key="2">
    <source>
        <dbReference type="ARBA" id="ARBA00005028"/>
    </source>
</evidence>